<evidence type="ECO:0000259" key="2">
    <source>
        <dbReference type="Pfam" id="PF13145"/>
    </source>
</evidence>
<gene>
    <name evidence="3" type="ORF">KS4_31330</name>
</gene>
<dbReference type="PROSITE" id="PS51257">
    <property type="entry name" value="PROKAR_LIPOPROTEIN"/>
    <property type="match status" value="1"/>
</dbReference>
<name>A0A517YXW0_9BACT</name>
<dbReference type="GO" id="GO:0003755">
    <property type="term" value="F:peptidyl-prolyl cis-trans isomerase activity"/>
    <property type="evidence" value="ECO:0007669"/>
    <property type="project" value="InterPro"/>
</dbReference>
<dbReference type="SUPFAM" id="SSF54534">
    <property type="entry name" value="FKBP-like"/>
    <property type="match status" value="1"/>
</dbReference>
<protein>
    <submittedName>
        <fullName evidence="3">Peptidylprolyl isomerase</fullName>
    </submittedName>
</protein>
<organism evidence="3 4">
    <name type="scientific">Poriferisphaera corsica</name>
    <dbReference type="NCBI Taxonomy" id="2528020"/>
    <lineage>
        <taxon>Bacteria</taxon>
        <taxon>Pseudomonadati</taxon>
        <taxon>Planctomycetota</taxon>
        <taxon>Phycisphaerae</taxon>
        <taxon>Phycisphaerales</taxon>
        <taxon>Phycisphaeraceae</taxon>
        <taxon>Poriferisphaera</taxon>
    </lineage>
</organism>
<feature type="signal peptide" evidence="1">
    <location>
        <begin position="1"/>
        <end position="21"/>
    </location>
</feature>
<dbReference type="InterPro" id="IPR050245">
    <property type="entry name" value="PrsA_foldase"/>
</dbReference>
<evidence type="ECO:0000313" key="4">
    <source>
        <dbReference type="Proteomes" id="UP000317369"/>
    </source>
</evidence>
<evidence type="ECO:0000313" key="3">
    <source>
        <dbReference type="EMBL" id="QDU35055.1"/>
    </source>
</evidence>
<reference evidence="3 4" key="1">
    <citation type="submission" date="2019-02" db="EMBL/GenBank/DDBJ databases">
        <title>Deep-cultivation of Planctomycetes and their phenomic and genomic characterization uncovers novel biology.</title>
        <authorList>
            <person name="Wiegand S."/>
            <person name="Jogler M."/>
            <person name="Boedeker C."/>
            <person name="Pinto D."/>
            <person name="Vollmers J."/>
            <person name="Rivas-Marin E."/>
            <person name="Kohn T."/>
            <person name="Peeters S.H."/>
            <person name="Heuer A."/>
            <person name="Rast P."/>
            <person name="Oberbeckmann S."/>
            <person name="Bunk B."/>
            <person name="Jeske O."/>
            <person name="Meyerdierks A."/>
            <person name="Storesund J.E."/>
            <person name="Kallscheuer N."/>
            <person name="Luecker S."/>
            <person name="Lage O.M."/>
            <person name="Pohl T."/>
            <person name="Merkel B.J."/>
            <person name="Hornburger P."/>
            <person name="Mueller R.-W."/>
            <person name="Bruemmer F."/>
            <person name="Labrenz M."/>
            <person name="Spormann A.M."/>
            <person name="Op den Camp H."/>
            <person name="Overmann J."/>
            <person name="Amann R."/>
            <person name="Jetten M.S.M."/>
            <person name="Mascher T."/>
            <person name="Medema M.H."/>
            <person name="Devos D.P."/>
            <person name="Kaster A.-K."/>
            <person name="Ovreas L."/>
            <person name="Rohde M."/>
            <person name="Galperin M.Y."/>
            <person name="Jogler C."/>
        </authorList>
    </citation>
    <scope>NUCLEOTIDE SEQUENCE [LARGE SCALE GENOMIC DNA]</scope>
    <source>
        <strain evidence="3 4">KS4</strain>
    </source>
</reference>
<accession>A0A517YXW0</accession>
<dbReference type="InterPro" id="IPR046357">
    <property type="entry name" value="PPIase_dom_sf"/>
</dbReference>
<dbReference type="InterPro" id="IPR000297">
    <property type="entry name" value="PPIase_PpiC"/>
</dbReference>
<sequence precursor="true">MTKTRSAAILTLTTAACINLAGCALFIEQDTGPSNEELRAIEQEYRVREQKQAEAYAKEEVVVSNDNSLVMNAMIGQVNGNAIYAENILAPIHDQLTALGQNLSRDAFYREIRGNAQQLGIIAQNIRSNVTNALIYGDAERHLTNNERYIVKIYIQKNREFFIRQHGQGSQALANKTMLEKFGIGIEESLENERRKYIIQQYVNKTIRPKVNVTRADIERYYRDHKDDFNKPNERDIRIIATATADNALQVQSQLESGISFDQIASSELNTYRRSSGGLSTNLKGERVLAPFLKPLNDALNQLATGQSTTEPIEIKNKYWFIKLDRVQEAQNITLRQAQLGIRKLLEDQQFNILVERYNRDLLTDGSYDNLDEMTKTLIQIAMNRYAQPESN</sequence>
<keyword evidence="3" id="KW-0413">Isomerase</keyword>
<dbReference type="Pfam" id="PF13145">
    <property type="entry name" value="Rotamase_2"/>
    <property type="match status" value="1"/>
</dbReference>
<evidence type="ECO:0000256" key="1">
    <source>
        <dbReference type="SAM" id="SignalP"/>
    </source>
</evidence>
<dbReference type="PANTHER" id="PTHR47245">
    <property type="entry name" value="PEPTIDYLPROLYL ISOMERASE"/>
    <property type="match status" value="1"/>
</dbReference>
<dbReference type="InterPro" id="IPR027304">
    <property type="entry name" value="Trigger_fact/SurA_dom_sf"/>
</dbReference>
<dbReference type="SUPFAM" id="SSF109998">
    <property type="entry name" value="Triger factor/SurA peptide-binding domain-like"/>
    <property type="match status" value="1"/>
</dbReference>
<dbReference type="Gene3D" id="3.10.50.40">
    <property type="match status" value="1"/>
</dbReference>
<dbReference type="OrthoDB" id="14196at2"/>
<feature type="chain" id="PRO_5021708717" evidence="1">
    <location>
        <begin position="22"/>
        <end position="392"/>
    </location>
</feature>
<feature type="domain" description="PpiC" evidence="2">
    <location>
        <begin position="213"/>
        <end position="338"/>
    </location>
</feature>
<proteinExistence type="predicted"/>
<dbReference type="PANTHER" id="PTHR47245:SF2">
    <property type="entry name" value="PEPTIDYL-PROLYL CIS-TRANS ISOMERASE HP_0175-RELATED"/>
    <property type="match status" value="1"/>
</dbReference>
<dbReference type="Proteomes" id="UP000317369">
    <property type="component" value="Chromosome"/>
</dbReference>
<keyword evidence="4" id="KW-1185">Reference proteome</keyword>
<dbReference type="EMBL" id="CP036425">
    <property type="protein sequence ID" value="QDU35055.1"/>
    <property type="molecule type" value="Genomic_DNA"/>
</dbReference>
<dbReference type="AlphaFoldDB" id="A0A517YXW0"/>
<dbReference type="Gene3D" id="1.10.4030.10">
    <property type="entry name" value="Porin chaperone SurA, peptide-binding domain"/>
    <property type="match status" value="1"/>
</dbReference>
<dbReference type="KEGG" id="pcor:KS4_31330"/>
<keyword evidence="1" id="KW-0732">Signal</keyword>
<dbReference type="RefSeq" id="WP_145079806.1">
    <property type="nucleotide sequence ID" value="NZ_CP036425.1"/>
</dbReference>